<dbReference type="Pfam" id="PF05380">
    <property type="entry name" value="Peptidase_A17"/>
    <property type="match status" value="1"/>
</dbReference>
<accession>A0A8J2K338</accession>
<sequence>MIVSPEPILRRKYFKLRTSSSKPAKQEILSCENSPPLPPQFLLPYQKIIEKRNSQYHSLRTTQFSTAWTEYLKDLTQIAGKEIPRCISIKNSIHFQLHGFSEASEKAYAGKVYLRPVSSTGHINVALIAAKDKVAPVHQISLPRLELLGALLLAELQAFSADIHCLQDNAPLPKGSRLKTLCPFVDNSGALRVGGRLAKSELDFNNKHPLLLPRNPVTELIIEAHQVKLQHAGLQALRYAIQEKYWTLPGKKLFQKEWKLGNVIKVHGDPSDPKKLIRTVTVKTAKGELVRPITKLAPLINAE</sequence>
<dbReference type="EMBL" id="CAJVCH010172024">
    <property type="protein sequence ID" value="CAG7729009.1"/>
    <property type="molecule type" value="Genomic_DNA"/>
</dbReference>
<dbReference type="InterPro" id="IPR040676">
    <property type="entry name" value="DUF5641"/>
</dbReference>
<dbReference type="AlphaFoldDB" id="A0A8J2K338"/>
<dbReference type="PANTHER" id="PTHR47331">
    <property type="entry name" value="PHD-TYPE DOMAIN-CONTAINING PROTEIN"/>
    <property type="match status" value="1"/>
</dbReference>
<reference evidence="2" key="1">
    <citation type="submission" date="2021-06" db="EMBL/GenBank/DDBJ databases">
        <authorList>
            <person name="Hodson N. C."/>
            <person name="Mongue J. A."/>
            <person name="Jaron S. K."/>
        </authorList>
    </citation>
    <scope>NUCLEOTIDE SEQUENCE</scope>
</reference>
<evidence type="ECO:0000313" key="3">
    <source>
        <dbReference type="Proteomes" id="UP000708208"/>
    </source>
</evidence>
<keyword evidence="3" id="KW-1185">Reference proteome</keyword>
<name>A0A8J2K338_9HEXA</name>
<organism evidence="2 3">
    <name type="scientific">Allacma fusca</name>
    <dbReference type="NCBI Taxonomy" id="39272"/>
    <lineage>
        <taxon>Eukaryota</taxon>
        <taxon>Metazoa</taxon>
        <taxon>Ecdysozoa</taxon>
        <taxon>Arthropoda</taxon>
        <taxon>Hexapoda</taxon>
        <taxon>Collembola</taxon>
        <taxon>Symphypleona</taxon>
        <taxon>Sminthuridae</taxon>
        <taxon>Allacma</taxon>
    </lineage>
</organism>
<gene>
    <name evidence="2" type="ORF">AFUS01_LOCUS17751</name>
</gene>
<dbReference type="InterPro" id="IPR008042">
    <property type="entry name" value="Retrotrans_Pao"/>
</dbReference>
<dbReference type="Pfam" id="PF18701">
    <property type="entry name" value="DUF5641"/>
    <property type="match status" value="1"/>
</dbReference>
<dbReference type="Proteomes" id="UP000708208">
    <property type="component" value="Unassembled WGS sequence"/>
</dbReference>
<protein>
    <recommendedName>
        <fullName evidence="1">DUF5641 domain-containing protein</fullName>
    </recommendedName>
</protein>
<evidence type="ECO:0000259" key="1">
    <source>
        <dbReference type="Pfam" id="PF18701"/>
    </source>
</evidence>
<proteinExistence type="predicted"/>
<dbReference type="OrthoDB" id="6764573at2759"/>
<comment type="caution">
    <text evidence="2">The sequence shown here is derived from an EMBL/GenBank/DDBJ whole genome shotgun (WGS) entry which is preliminary data.</text>
</comment>
<feature type="domain" description="DUF5641" evidence="1">
    <location>
        <begin position="252"/>
        <end position="299"/>
    </location>
</feature>
<evidence type="ECO:0000313" key="2">
    <source>
        <dbReference type="EMBL" id="CAG7729009.1"/>
    </source>
</evidence>